<protein>
    <submittedName>
        <fullName evidence="1">Uncharacterized protein</fullName>
    </submittedName>
</protein>
<comment type="caution">
    <text evidence="1">The sequence shown here is derived from an EMBL/GenBank/DDBJ whole genome shotgun (WGS) entry which is preliminary data.</text>
</comment>
<gene>
    <name evidence="1" type="ORF">AFUS01_LOCUS37952</name>
</gene>
<evidence type="ECO:0000313" key="1">
    <source>
        <dbReference type="EMBL" id="CAG7827999.1"/>
    </source>
</evidence>
<evidence type="ECO:0000313" key="2">
    <source>
        <dbReference type="Proteomes" id="UP000708208"/>
    </source>
</evidence>
<organism evidence="1 2">
    <name type="scientific">Allacma fusca</name>
    <dbReference type="NCBI Taxonomy" id="39272"/>
    <lineage>
        <taxon>Eukaryota</taxon>
        <taxon>Metazoa</taxon>
        <taxon>Ecdysozoa</taxon>
        <taxon>Arthropoda</taxon>
        <taxon>Hexapoda</taxon>
        <taxon>Collembola</taxon>
        <taxon>Symphypleona</taxon>
        <taxon>Sminthuridae</taxon>
        <taxon>Allacma</taxon>
    </lineage>
</organism>
<sequence>MYLYICFKEIGERIPSHSSRSQNNSIDCIQLCVYMQKKTTYMNLLSVNN</sequence>
<dbReference type="AlphaFoldDB" id="A0A8J2PLH6"/>
<accession>A0A8J2PLH6</accession>
<dbReference type="Proteomes" id="UP000708208">
    <property type="component" value="Unassembled WGS sequence"/>
</dbReference>
<dbReference type="EMBL" id="CAJVCH010545717">
    <property type="protein sequence ID" value="CAG7827999.1"/>
    <property type="molecule type" value="Genomic_DNA"/>
</dbReference>
<feature type="non-terminal residue" evidence="1">
    <location>
        <position position="1"/>
    </location>
</feature>
<proteinExistence type="predicted"/>
<keyword evidence="2" id="KW-1185">Reference proteome</keyword>
<reference evidence="1" key="1">
    <citation type="submission" date="2021-06" db="EMBL/GenBank/DDBJ databases">
        <authorList>
            <person name="Hodson N. C."/>
            <person name="Mongue J. A."/>
            <person name="Jaron S. K."/>
        </authorList>
    </citation>
    <scope>NUCLEOTIDE SEQUENCE</scope>
</reference>
<name>A0A8J2PLH6_9HEXA</name>